<dbReference type="AlphaFoldDB" id="A0A701SGJ7"/>
<proteinExistence type="predicted"/>
<reference evidence="2" key="1">
    <citation type="journal article" date="2018" name="Genome Biol.">
        <title>SKESA: strategic k-mer extension for scrupulous assemblies.</title>
        <authorList>
            <person name="Souvorov A."/>
            <person name="Agarwala R."/>
            <person name="Lipman D.J."/>
        </authorList>
    </citation>
    <scope>NUCLEOTIDE SEQUENCE</scope>
    <source>
        <strain evidence="2">IP 25/88</strain>
    </source>
</reference>
<dbReference type="EMBL" id="DAAMFY010000021">
    <property type="protein sequence ID" value="HAC6466017.1"/>
    <property type="molecule type" value="Genomic_DNA"/>
</dbReference>
<evidence type="ECO:0000259" key="1">
    <source>
        <dbReference type="Pfam" id="PF10592"/>
    </source>
</evidence>
<comment type="caution">
    <text evidence="2">The sequence shown here is derived from an EMBL/GenBank/DDBJ whole genome shotgun (WGS) entry which is preliminary data.</text>
</comment>
<sequence>MHAILKQYVEDLSNQFAIEEDESKLFEYFCNYVIASKKYLGRFNPVDITTQEDDASLDGIIFLIDGELITTVDDAEAIFKTHKTSLPVELILTQVKSGESFVKADIANFKVGLDDFLSLKPKLPNGIYNTQAIEILKVIFLNVKKIKNKKPSLTVNYCTSGTYVEEREIKATFDIIKKSCVDTDFFDSVEVAPLGRKELMDLWISITEKNEAELQLIDYIGIEAMPGIPQSYIAIVKAKHFIERLAKDSDGKIKESIFEENIRAFLGDDNKVNNKISSTLEDKKIKAKQFPVLNNGVTIITPELSIQPNTKVINLTNYQIINGCQTTNTLFHHYDNLNDDVEIIVKFIESQDADVASSIIEATNSQSAIEGEAFFALREKAKMVQKYFDLQRKDPKLESIYFERRENEYRSHDIQSTRIYDIKELTRCFISVFKSNPHNAARYVKKVLNESEDIIFGEADNECAYYTAAYICYKYNTMINGRRENAQKYNKYRWHIAMLYPWVVNKKVEKIELNSKKMSGYCDRILKTFSNDNYIKHFSKCHEIIDALALDNENGVTDDQLKRARYTTSLIEKATEILK</sequence>
<feature type="domain" description="Abortive phage infection protein C-terminal" evidence="1">
    <location>
        <begin position="258"/>
        <end position="520"/>
    </location>
</feature>
<evidence type="ECO:0000313" key="2">
    <source>
        <dbReference type="EMBL" id="HAC6466017.1"/>
    </source>
</evidence>
<dbReference type="Pfam" id="PF10592">
    <property type="entry name" value="AIPR"/>
    <property type="match status" value="1"/>
</dbReference>
<gene>
    <name evidence="2" type="ORF">G0B31_20265</name>
</gene>
<organism evidence="2">
    <name type="scientific">Salmonella muenchen</name>
    <dbReference type="NCBI Taxonomy" id="596"/>
    <lineage>
        <taxon>Bacteria</taxon>
        <taxon>Pseudomonadati</taxon>
        <taxon>Pseudomonadota</taxon>
        <taxon>Gammaproteobacteria</taxon>
        <taxon>Enterobacterales</taxon>
        <taxon>Enterobacteriaceae</taxon>
        <taxon>Salmonella</taxon>
    </lineage>
</organism>
<name>A0A701SGJ7_SALMU</name>
<reference evidence="2" key="2">
    <citation type="submission" date="2018-07" db="EMBL/GenBank/DDBJ databases">
        <authorList>
            <consortium name="NCBI Pathogen Detection Project"/>
        </authorList>
    </citation>
    <scope>NUCLEOTIDE SEQUENCE</scope>
    <source>
        <strain evidence="2">IP 25/88</strain>
    </source>
</reference>
<accession>A0A701SGJ7</accession>
<dbReference type="InterPro" id="IPR018891">
    <property type="entry name" value="AIPR_C"/>
</dbReference>
<protein>
    <submittedName>
        <fullName evidence="2">Abortive phage infection protein</fullName>
    </submittedName>
</protein>